<dbReference type="EMBL" id="CAKKNE010000002">
    <property type="protein sequence ID" value="CAH0368505.1"/>
    <property type="molecule type" value="Genomic_DNA"/>
</dbReference>
<organism evidence="4">
    <name type="scientific">Pelagomonas calceolata</name>
    <dbReference type="NCBI Taxonomy" id="35677"/>
    <lineage>
        <taxon>Eukaryota</taxon>
        <taxon>Sar</taxon>
        <taxon>Stramenopiles</taxon>
        <taxon>Ochrophyta</taxon>
        <taxon>Pelagophyceae</taxon>
        <taxon>Pelagomonadales</taxon>
        <taxon>Pelagomonadaceae</taxon>
        <taxon>Pelagomonas</taxon>
    </lineage>
</organism>
<dbReference type="InterPro" id="IPR016040">
    <property type="entry name" value="NAD(P)-bd_dom"/>
</dbReference>
<accession>A0A7S4EB14</accession>
<feature type="domain" description="NAD(P)-binding" evidence="3">
    <location>
        <begin position="6"/>
        <end position="116"/>
    </location>
</feature>
<keyword evidence="2" id="KW-0520">NAD</keyword>
<dbReference type="InterPro" id="IPR036291">
    <property type="entry name" value="NAD(P)-bd_dom_sf"/>
</dbReference>
<dbReference type="AlphaFoldDB" id="A0A7S4EB14"/>
<dbReference type="SUPFAM" id="SSF51735">
    <property type="entry name" value="NAD(P)-binding Rossmann-fold domains"/>
    <property type="match status" value="1"/>
</dbReference>
<name>A0A7S4EB14_9STRA</name>
<evidence type="ECO:0000313" key="6">
    <source>
        <dbReference type="Proteomes" id="UP000789595"/>
    </source>
</evidence>
<protein>
    <recommendedName>
        <fullName evidence="3">NAD(P)-binding domain-containing protein</fullName>
    </recommendedName>
</protein>
<reference evidence="4" key="1">
    <citation type="submission" date="2021-01" db="EMBL/GenBank/DDBJ databases">
        <authorList>
            <person name="Corre E."/>
            <person name="Pelletier E."/>
            <person name="Niang G."/>
            <person name="Scheremetjew M."/>
            <person name="Finn R."/>
            <person name="Kale V."/>
            <person name="Holt S."/>
            <person name="Cochrane G."/>
            <person name="Meng A."/>
            <person name="Brown T."/>
            <person name="Cohen L."/>
        </authorList>
    </citation>
    <scope>NUCLEOTIDE SEQUENCE</scope>
    <source>
        <strain evidence="4">CCMP1756</strain>
    </source>
</reference>
<dbReference type="Pfam" id="PF16363">
    <property type="entry name" value="GDP_Man_Dehyd"/>
    <property type="match status" value="1"/>
</dbReference>
<gene>
    <name evidence="4" type="ORF">PCAL00307_LOCUS16428</name>
    <name evidence="5" type="ORF">PECAL_2P15720</name>
</gene>
<dbReference type="Proteomes" id="UP000789595">
    <property type="component" value="Unassembled WGS sequence"/>
</dbReference>
<dbReference type="EMBL" id="HBIW01019088">
    <property type="protein sequence ID" value="CAE0700992.1"/>
    <property type="molecule type" value="Transcribed_RNA"/>
</dbReference>
<dbReference type="OrthoDB" id="2735536at2759"/>
<evidence type="ECO:0000259" key="3">
    <source>
        <dbReference type="Pfam" id="PF16363"/>
    </source>
</evidence>
<evidence type="ECO:0000313" key="4">
    <source>
        <dbReference type="EMBL" id="CAE0700992.1"/>
    </source>
</evidence>
<keyword evidence="6" id="KW-1185">Reference proteome</keyword>
<sequence>MAPLKFVDKISRGLPIQQFGDGTSSRDYTYVDDVVQGIILALDTPAGYQIYNLGNGSPTKLTDFISLVEKETGKKASIELLPNQPGDVPRTCADIAKARSMLGYDPKTPLADGIRKLVEWYRDSQVRRPALVRTVTPDDPLHDLRDLKPAVLRCGLASTSDRPAWTRPARQVDP</sequence>
<proteinExistence type="inferred from homology"/>
<evidence type="ECO:0000313" key="5">
    <source>
        <dbReference type="EMBL" id="CAH0368505.1"/>
    </source>
</evidence>
<comment type="similarity">
    <text evidence="1">Belongs to the NAD(P)-dependent epimerase/dehydratase family.</text>
</comment>
<dbReference type="PRINTS" id="PR01713">
    <property type="entry name" value="NUCEPIMERASE"/>
</dbReference>
<evidence type="ECO:0000256" key="1">
    <source>
        <dbReference type="ARBA" id="ARBA00007637"/>
    </source>
</evidence>
<dbReference type="PANTHER" id="PTHR43574">
    <property type="entry name" value="EPIMERASE-RELATED"/>
    <property type="match status" value="1"/>
</dbReference>
<evidence type="ECO:0000256" key="2">
    <source>
        <dbReference type="ARBA" id="ARBA00023027"/>
    </source>
</evidence>
<dbReference type="Gene3D" id="3.40.50.720">
    <property type="entry name" value="NAD(P)-binding Rossmann-like Domain"/>
    <property type="match status" value="1"/>
</dbReference>
<reference evidence="5" key="2">
    <citation type="submission" date="2021-11" db="EMBL/GenBank/DDBJ databases">
        <authorList>
            <consortium name="Genoscope - CEA"/>
            <person name="William W."/>
        </authorList>
    </citation>
    <scope>NUCLEOTIDE SEQUENCE</scope>
</reference>